<feature type="compositionally biased region" description="Polar residues" evidence="1">
    <location>
        <begin position="1"/>
        <end position="21"/>
    </location>
</feature>
<dbReference type="EMBL" id="KV453841">
    <property type="protein sequence ID" value="ODV92232.1"/>
    <property type="molecule type" value="Genomic_DNA"/>
</dbReference>
<sequence>MKSSRSASEGTAVTRNSSSKTDSVKYELCSQCKVQMTRADGPIGLHRTCAQCRRASRERKRAQRSRRFSTLSSNGIVAGRYSSSSMHDEINEEPLLFNEFLDALADKSKKDFPYTKFIIESYKDELPGGDEAESESDDNVEYDSFDDNEHKSRKRARHDGKFSPEDRKKLLAYVYKHIRDRIQEETGFKFVLRSTSYRDNSASYTLYCSQDIPPKILDALPDDDEEIWKKYPCKGGCLTVKYLSHLKSFDCAYSHIYHTPAHLPQNKDVPNINRFIRKNISLGPKKLLEALKSSTDPELKQAASNMTLAQLTNLRNRQKDYVWLRDSELPLMSARKYTEEQRGYTVRTLEDEAQASNEQFERSHPEFTNGKHEVGALHSDEDIPDYGMFPDDGYGVALEDSFICLYENLLKPLAAEGVENMAVFIESGVGKDHEHISCVFFCEYKGSCIPIGHGWIPEILQYEQPDIIKQTVQFAFKILYDRGIRPKFVFHDDQSKYVKSFFDPAGKFSVIECTGGGLNDQFRRFYYSSFSDESDSEPSTRFDGQPAIIANYDPDEVAEVIPDVEPCFGVKPENRKGIHAEGKCQCSQKDSYDYKNHVSSQILKLYDEQMESVKKYLFPDSTDDWIKQVQKACTEEMYKKCFQLKQGYLWVFLWLTVYRLPALKALIAAPERPKSIFSENLNVIEPYTKVVFARNHVSRIDKINFLMLEYAANVADNISDL</sequence>
<protein>
    <submittedName>
        <fullName evidence="2">Uncharacterized protein</fullName>
    </submittedName>
</protein>
<dbReference type="Proteomes" id="UP000095023">
    <property type="component" value="Unassembled WGS sequence"/>
</dbReference>
<organism evidence="2 3">
    <name type="scientific">Tortispora caseinolytica NRRL Y-17796</name>
    <dbReference type="NCBI Taxonomy" id="767744"/>
    <lineage>
        <taxon>Eukaryota</taxon>
        <taxon>Fungi</taxon>
        <taxon>Dikarya</taxon>
        <taxon>Ascomycota</taxon>
        <taxon>Saccharomycotina</taxon>
        <taxon>Trigonopsidomycetes</taxon>
        <taxon>Trigonopsidales</taxon>
        <taxon>Trigonopsidaceae</taxon>
        <taxon>Tortispora</taxon>
    </lineage>
</organism>
<evidence type="ECO:0000256" key="1">
    <source>
        <dbReference type="SAM" id="MobiDB-lite"/>
    </source>
</evidence>
<evidence type="ECO:0000313" key="3">
    <source>
        <dbReference type="Proteomes" id="UP000095023"/>
    </source>
</evidence>
<feature type="region of interest" description="Disordered" evidence="1">
    <location>
        <begin position="127"/>
        <end position="161"/>
    </location>
</feature>
<dbReference type="AlphaFoldDB" id="A0A1E4TKF3"/>
<reference evidence="3" key="1">
    <citation type="submission" date="2016-02" db="EMBL/GenBank/DDBJ databases">
        <title>Comparative genomics of biotechnologically important yeasts.</title>
        <authorList>
            <consortium name="DOE Joint Genome Institute"/>
            <person name="Riley R."/>
            <person name="Haridas S."/>
            <person name="Wolfe K.H."/>
            <person name="Lopes M.R."/>
            <person name="Hittinger C.T."/>
            <person name="Goker M."/>
            <person name="Salamov A."/>
            <person name="Wisecaver J."/>
            <person name="Long T.M."/>
            <person name="Aerts A.L."/>
            <person name="Barry K."/>
            <person name="Choi C."/>
            <person name="Clum A."/>
            <person name="Coughlan A.Y."/>
            <person name="Deshpande S."/>
            <person name="Douglass A.P."/>
            <person name="Hanson S.J."/>
            <person name="Klenk H.-P."/>
            <person name="Labutti K."/>
            <person name="Lapidus A."/>
            <person name="Lindquist E."/>
            <person name="Lipzen A."/>
            <person name="Meier-Kolthoff J.P."/>
            <person name="Ohm R.A."/>
            <person name="Otillar R.P."/>
            <person name="Pangilinan J."/>
            <person name="Peng Y."/>
            <person name="Rokas A."/>
            <person name="Rosa C.A."/>
            <person name="Scheuner C."/>
            <person name="Sibirny A.A."/>
            <person name="Slot J.C."/>
            <person name="Stielow J.B."/>
            <person name="Sun H."/>
            <person name="Kurtzman C.P."/>
            <person name="Blackwell M."/>
            <person name="Jeffries T.W."/>
            <person name="Grigoriev I.V."/>
        </authorList>
    </citation>
    <scope>NUCLEOTIDE SEQUENCE [LARGE SCALE GENOMIC DNA]</scope>
    <source>
        <strain evidence="3">NRRL Y-17796</strain>
    </source>
</reference>
<accession>A0A1E4TKF3</accession>
<proteinExistence type="predicted"/>
<feature type="compositionally biased region" description="Acidic residues" evidence="1">
    <location>
        <begin position="127"/>
        <end position="146"/>
    </location>
</feature>
<keyword evidence="3" id="KW-1185">Reference proteome</keyword>
<name>A0A1E4TKF3_9ASCO</name>
<gene>
    <name evidence="2" type="ORF">CANCADRAFT_84138</name>
</gene>
<feature type="region of interest" description="Disordered" evidence="1">
    <location>
        <begin position="1"/>
        <end position="24"/>
    </location>
</feature>
<evidence type="ECO:0000313" key="2">
    <source>
        <dbReference type="EMBL" id="ODV92232.1"/>
    </source>
</evidence>